<dbReference type="InterPro" id="IPR036249">
    <property type="entry name" value="Thioredoxin-like_sf"/>
</dbReference>
<keyword evidence="2" id="KW-1185">Reference proteome</keyword>
<accession>A0A4Y9SF60</accession>
<dbReference type="EMBL" id="SPVF01000142">
    <property type="protein sequence ID" value="TFW19765.1"/>
    <property type="molecule type" value="Genomic_DNA"/>
</dbReference>
<dbReference type="Gene3D" id="3.40.30.10">
    <property type="entry name" value="Glutaredoxin"/>
    <property type="match status" value="1"/>
</dbReference>
<evidence type="ECO:0000313" key="2">
    <source>
        <dbReference type="Proteomes" id="UP000298438"/>
    </source>
</evidence>
<name>A0A4Y9SF60_9BURK</name>
<dbReference type="Proteomes" id="UP000298438">
    <property type="component" value="Unassembled WGS sequence"/>
</dbReference>
<protein>
    <submittedName>
        <fullName evidence="1">Redoxin domain-containing protein</fullName>
    </submittedName>
</protein>
<dbReference type="OrthoDB" id="9180342at2"/>
<dbReference type="AlphaFoldDB" id="A0A4Y9SF60"/>
<evidence type="ECO:0000313" key="1">
    <source>
        <dbReference type="EMBL" id="TFW19765.1"/>
    </source>
</evidence>
<reference evidence="1 2" key="1">
    <citation type="submission" date="2019-03" db="EMBL/GenBank/DDBJ databases">
        <title>Draft Genome Sequence of Massilia arenosa sp. nov., a Novel Massilia Species Isolated from a Sandy-loam Maize Soil.</title>
        <authorList>
            <person name="Raths R."/>
            <person name="Peta V."/>
            <person name="Bucking H."/>
        </authorList>
    </citation>
    <scope>NUCLEOTIDE SEQUENCE [LARGE SCALE GENOMIC DNA]</scope>
    <source>
        <strain evidence="1 2">MC02</strain>
    </source>
</reference>
<sequence length="184" mass="20720">MAVLAVCASPLIASYIFYYGGFARDMAKDNYGTLIDPRQYPIPALNATTLDGKATSLEAYKGKWLMLRAGPAACDDACNKQLFAMRQLRLMQGKEMERIERVWLVTDQEPIETLLLREYDGMRVLRVDPAVVAKWLPVEGTEPASTHIYLLDPLGNLMLRFPQNPEPKRVKKDLYRVLKASGIG</sequence>
<organism evidence="1 2">
    <name type="scientific">Zemynaea arenosa</name>
    <dbReference type="NCBI Taxonomy" id="2561931"/>
    <lineage>
        <taxon>Bacteria</taxon>
        <taxon>Pseudomonadati</taxon>
        <taxon>Pseudomonadota</taxon>
        <taxon>Betaproteobacteria</taxon>
        <taxon>Burkholderiales</taxon>
        <taxon>Oxalobacteraceae</taxon>
        <taxon>Telluria group</taxon>
        <taxon>Zemynaea</taxon>
    </lineage>
</organism>
<gene>
    <name evidence="1" type="ORF">E4L96_11435</name>
</gene>
<comment type="caution">
    <text evidence="1">The sequence shown here is derived from an EMBL/GenBank/DDBJ whole genome shotgun (WGS) entry which is preliminary data.</text>
</comment>
<dbReference type="SUPFAM" id="SSF52833">
    <property type="entry name" value="Thioredoxin-like"/>
    <property type="match status" value="1"/>
</dbReference>
<proteinExistence type="predicted"/>